<evidence type="ECO:0000313" key="10">
    <source>
        <dbReference type="EMBL" id="PFX32808.1"/>
    </source>
</evidence>
<feature type="repeat" description="WD" evidence="7">
    <location>
        <begin position="281"/>
        <end position="322"/>
    </location>
</feature>
<protein>
    <submittedName>
        <fullName evidence="10">DDB1-and CUL4-associated factor 13</fullName>
    </submittedName>
</protein>
<feature type="repeat" description="WD" evidence="7">
    <location>
        <begin position="105"/>
        <end position="146"/>
    </location>
</feature>
<feature type="repeat" description="WD" evidence="7">
    <location>
        <begin position="62"/>
        <end position="104"/>
    </location>
</feature>
<dbReference type="Proteomes" id="UP000225706">
    <property type="component" value="Unassembled WGS sequence"/>
</dbReference>
<dbReference type="GO" id="GO:0032040">
    <property type="term" value="C:small-subunit processome"/>
    <property type="evidence" value="ECO:0007669"/>
    <property type="project" value="TreeGrafter"/>
</dbReference>
<evidence type="ECO:0000259" key="9">
    <source>
        <dbReference type="Pfam" id="PF04158"/>
    </source>
</evidence>
<dbReference type="SUPFAM" id="SSF50978">
    <property type="entry name" value="WD40 repeat-like"/>
    <property type="match status" value="1"/>
</dbReference>
<keyword evidence="4" id="KW-0677">Repeat</keyword>
<dbReference type="STRING" id="50429.A0A2B4SW89"/>
<feature type="compositionally biased region" description="Basic residues" evidence="8">
    <location>
        <begin position="438"/>
        <end position="448"/>
    </location>
</feature>
<feature type="repeat" description="WD" evidence="7">
    <location>
        <begin position="324"/>
        <end position="365"/>
    </location>
</feature>
<evidence type="ECO:0000256" key="6">
    <source>
        <dbReference type="ARBA" id="ARBA00023274"/>
    </source>
</evidence>
<dbReference type="FunFam" id="2.130.10.10:FF:000826">
    <property type="entry name" value="DDB1- and CUL4-associated factor 13"/>
    <property type="match status" value="1"/>
</dbReference>
<keyword evidence="11" id="KW-1185">Reference proteome</keyword>
<organism evidence="10 11">
    <name type="scientific">Stylophora pistillata</name>
    <name type="common">Smooth cauliflower coral</name>
    <dbReference type="NCBI Taxonomy" id="50429"/>
    <lineage>
        <taxon>Eukaryota</taxon>
        <taxon>Metazoa</taxon>
        <taxon>Cnidaria</taxon>
        <taxon>Anthozoa</taxon>
        <taxon>Hexacorallia</taxon>
        <taxon>Scleractinia</taxon>
        <taxon>Astrocoeniina</taxon>
        <taxon>Pocilloporidae</taxon>
        <taxon>Stylophora</taxon>
    </lineage>
</organism>
<dbReference type="CDD" id="cd00200">
    <property type="entry name" value="WD40"/>
    <property type="match status" value="1"/>
</dbReference>
<dbReference type="AlphaFoldDB" id="A0A2B4SW89"/>
<evidence type="ECO:0000256" key="4">
    <source>
        <dbReference type="ARBA" id="ARBA00022737"/>
    </source>
</evidence>
<dbReference type="Pfam" id="PF00400">
    <property type="entry name" value="WD40"/>
    <property type="match status" value="4"/>
</dbReference>
<dbReference type="InterPro" id="IPR036322">
    <property type="entry name" value="WD40_repeat_dom_sf"/>
</dbReference>
<feature type="domain" description="Sof1-like protein" evidence="9">
    <location>
        <begin position="357"/>
        <end position="442"/>
    </location>
</feature>
<dbReference type="SMART" id="SM00320">
    <property type="entry name" value="WD40"/>
    <property type="match status" value="6"/>
</dbReference>
<dbReference type="FunFam" id="2.130.10.10:FF:000132">
    <property type="entry name" value="DDB1- and CUL4-associated factor 13"/>
    <property type="match status" value="1"/>
</dbReference>
<evidence type="ECO:0000313" key="11">
    <source>
        <dbReference type="Proteomes" id="UP000225706"/>
    </source>
</evidence>
<dbReference type="PANTHER" id="PTHR22851:SF0">
    <property type="entry name" value="DDB1- AND CUL4-ASSOCIATED FACTOR 13"/>
    <property type="match status" value="1"/>
</dbReference>
<keyword evidence="6" id="KW-0687">Ribonucleoprotein</keyword>
<dbReference type="Gene3D" id="2.130.10.10">
    <property type="entry name" value="YVTN repeat-like/Quinoprotein amine dehydrogenase"/>
    <property type="match status" value="2"/>
</dbReference>
<dbReference type="EMBL" id="LSMT01000018">
    <property type="protein sequence ID" value="PFX32808.1"/>
    <property type="molecule type" value="Genomic_DNA"/>
</dbReference>
<accession>A0A2B4SW89</accession>
<evidence type="ECO:0000256" key="8">
    <source>
        <dbReference type="SAM" id="MobiDB-lite"/>
    </source>
</evidence>
<dbReference type="InterPro" id="IPR015943">
    <property type="entry name" value="WD40/YVTN_repeat-like_dom_sf"/>
</dbReference>
<keyword evidence="3 7" id="KW-0853">WD repeat</keyword>
<reference evidence="11" key="1">
    <citation type="journal article" date="2017" name="bioRxiv">
        <title>Comparative analysis of the genomes of Stylophora pistillata and Acropora digitifera provides evidence for extensive differences between species of corals.</title>
        <authorList>
            <person name="Voolstra C.R."/>
            <person name="Li Y."/>
            <person name="Liew Y.J."/>
            <person name="Baumgarten S."/>
            <person name="Zoccola D."/>
            <person name="Flot J.-F."/>
            <person name="Tambutte S."/>
            <person name="Allemand D."/>
            <person name="Aranda M."/>
        </authorList>
    </citation>
    <scope>NUCLEOTIDE SEQUENCE [LARGE SCALE GENOMIC DNA]</scope>
</reference>
<dbReference type="InterPro" id="IPR051733">
    <property type="entry name" value="WD_repeat_DCAF13/WDSOF1"/>
</dbReference>
<name>A0A2B4SW89_STYPI</name>
<proteinExistence type="inferred from homology"/>
<comment type="subcellular location">
    <subcellularLocation>
        <location evidence="1">Nucleus</location>
        <location evidence="1">Nucleolus</location>
    </subcellularLocation>
</comment>
<dbReference type="InterPro" id="IPR007287">
    <property type="entry name" value="Sof1"/>
</dbReference>
<dbReference type="OrthoDB" id="10249065at2759"/>
<evidence type="ECO:0000256" key="1">
    <source>
        <dbReference type="ARBA" id="ARBA00004604"/>
    </source>
</evidence>
<comment type="caution">
    <text evidence="10">The sequence shown here is derived from an EMBL/GenBank/DDBJ whole genome shotgun (WGS) entry which is preliminary data.</text>
</comment>
<evidence type="ECO:0000256" key="2">
    <source>
        <dbReference type="ARBA" id="ARBA00005649"/>
    </source>
</evidence>
<dbReference type="InterPro" id="IPR001680">
    <property type="entry name" value="WD40_rpt"/>
</dbReference>
<dbReference type="Pfam" id="PF04158">
    <property type="entry name" value="Sof1"/>
    <property type="match status" value="1"/>
</dbReference>
<evidence type="ECO:0000256" key="5">
    <source>
        <dbReference type="ARBA" id="ARBA00023242"/>
    </source>
</evidence>
<gene>
    <name evidence="10" type="primary">dcaf13</name>
    <name evidence="10" type="ORF">AWC38_SpisGene2284</name>
</gene>
<evidence type="ECO:0000256" key="7">
    <source>
        <dbReference type="PROSITE-ProRule" id="PRU00221"/>
    </source>
</evidence>
<dbReference type="PROSITE" id="PS50082">
    <property type="entry name" value="WD_REPEATS_2"/>
    <property type="match status" value="4"/>
</dbReference>
<comment type="similarity">
    <text evidence="2">Belongs to the WD repeat DCAF13/WDSOF1 family.</text>
</comment>
<dbReference type="GO" id="GO:0000462">
    <property type="term" value="P:maturation of SSU-rRNA from tricistronic rRNA transcript (SSU-rRNA, 5.8S rRNA, LSU-rRNA)"/>
    <property type="evidence" value="ECO:0007669"/>
    <property type="project" value="TreeGrafter"/>
</dbReference>
<feature type="region of interest" description="Disordered" evidence="8">
    <location>
        <begin position="420"/>
        <end position="448"/>
    </location>
</feature>
<evidence type="ECO:0000256" key="3">
    <source>
        <dbReference type="ARBA" id="ARBA00022574"/>
    </source>
</evidence>
<dbReference type="PROSITE" id="PS50294">
    <property type="entry name" value="WD_REPEATS_REGION"/>
    <property type="match status" value="4"/>
</dbReference>
<keyword evidence="5" id="KW-0539">Nucleus</keyword>
<sequence>MKVKVLSRNPADYIRERRTDIHKIHRNFDPSLHPFEAPREYTRALNAIKLERVFAKPFVGSLGGHTDGVNCISRHPRNLSVLLSGSCDGEIRLWSLPRRECLKTLTAHTGFVRGLCTSPSGDTFFSVGDDKVIKQWSMEQSFDISLESSQTPLNTIIGKNLYHGIDHNWNSDDFATCGEQVDIWNENRADPIRSFNWGVDTIHSIKFNPIETHLLASTASDRSIILYDMRGSAPLRKVVMEMRSNTVAWNPLEAFVFTAANEDSNLYTYDIRRFKEPINVHMDHVSAVLDVDYSPTGQEFVSGSYDKTIRIFERDSGRSREVYHTSRMQRVSCVRFSGDSTYVLSGSDETNIRIWKANSSQKLGALAPREKAAFNYNAKLKERFKHHPQLKRIKRHRHVPKAVFKAAKEKKIMMASVKRKEENRRLHSKPGSVPRVAERKKHAVAVVE</sequence>
<dbReference type="PANTHER" id="PTHR22851">
    <property type="entry name" value="U3 SMALL NUCLEOLAR RNA U3 SNORNA ASSOCIATED PROTEIN"/>
    <property type="match status" value="1"/>
</dbReference>